<feature type="signal peptide" evidence="1">
    <location>
        <begin position="1"/>
        <end position="28"/>
    </location>
</feature>
<dbReference type="PROSITE" id="PS51257">
    <property type="entry name" value="PROKAR_LIPOPROTEIN"/>
    <property type="match status" value="1"/>
</dbReference>
<evidence type="ECO:0000313" key="2">
    <source>
        <dbReference type="EMBL" id="AFI04456.1"/>
    </source>
</evidence>
<dbReference type="AlphaFoldDB" id="I0END7"/>
<dbReference type="RefSeq" id="WP_014661326.1">
    <property type="nucleotide sequence ID" value="NC_017737.1"/>
</dbReference>
<gene>
    <name evidence="2" type="ordered locus">HCW_05970</name>
</gene>
<dbReference type="EMBL" id="CP003479">
    <property type="protein sequence ID" value="AFI04456.1"/>
    <property type="molecule type" value="Genomic_DNA"/>
</dbReference>
<organism evidence="2 3">
    <name type="scientific">Helicobacter cetorum (strain ATCC BAA-429 / MIT 00-7128)</name>
    <dbReference type="NCBI Taxonomy" id="182217"/>
    <lineage>
        <taxon>Bacteria</taxon>
        <taxon>Pseudomonadati</taxon>
        <taxon>Campylobacterota</taxon>
        <taxon>Epsilonproteobacteria</taxon>
        <taxon>Campylobacterales</taxon>
        <taxon>Helicobacteraceae</taxon>
        <taxon>Helicobacter</taxon>
    </lineage>
</organism>
<name>I0END7_HELC0</name>
<accession>I0END7</accession>
<keyword evidence="3" id="KW-1185">Reference proteome</keyword>
<keyword evidence="1" id="KW-0732">Signal</keyword>
<dbReference type="Proteomes" id="UP000005010">
    <property type="component" value="Chromosome"/>
</dbReference>
<reference evidence="3" key="1">
    <citation type="submission" date="2012-04" db="EMBL/GenBank/DDBJ databases">
        <title>Complete genome sequence of Helicobacter cetorum strain MIT 00-7128.</title>
        <authorList>
            <person name="Kersulyte D."/>
            <person name="Berg D.E."/>
        </authorList>
    </citation>
    <scope>NUCLEOTIDE SEQUENCE [LARGE SCALE GENOMIC DNA]</scope>
    <source>
        <strain evidence="3">MIT 00-7128</strain>
    </source>
</reference>
<evidence type="ECO:0000313" key="3">
    <source>
        <dbReference type="Proteomes" id="UP000005010"/>
    </source>
</evidence>
<dbReference type="InterPro" id="IPR031923">
    <property type="entry name" value="Tipalpha"/>
</dbReference>
<protein>
    <submittedName>
        <fullName evidence="2">Tumor necrosis factor alpha-inducing protein</fullName>
    </submittedName>
</protein>
<sequence length="194" mass="22191">MRNYLKNKSYVKQALLCGVGLLVLQACTCPNTSQKNSFLENVPYWMLQNRSQYVTQGVDSSHIVDGKKTEEIEKIATKRATIRVAQNIVHKLKQSYISKDNKIKQKLTNELFDKMIQPIYDSLTNVNRLGIYINPNNEEVFALVRAQSFDKDILTQGLHKLPLEDQSIKILISKIDNIFKESVNYGDIKIPVGM</sequence>
<dbReference type="KEGG" id="hce:HCW_05970"/>
<dbReference type="Gene3D" id="3.10.129.140">
    <property type="entry name" value="Helicobacter TNF-alpha-Inducing protein"/>
    <property type="match status" value="1"/>
</dbReference>
<evidence type="ECO:0000256" key="1">
    <source>
        <dbReference type="SAM" id="SignalP"/>
    </source>
</evidence>
<dbReference type="HOGENOM" id="CLU_123273_0_0_7"/>
<proteinExistence type="predicted"/>
<dbReference type="Pfam" id="PF16753">
    <property type="entry name" value="Tipalpha"/>
    <property type="match status" value="1"/>
</dbReference>
<dbReference type="PATRIC" id="fig|182217.3.peg.1264"/>
<feature type="chain" id="PRO_5003625860" evidence="1">
    <location>
        <begin position="29"/>
        <end position="194"/>
    </location>
</feature>